<dbReference type="SUPFAM" id="SSF63825">
    <property type="entry name" value="YWTD domain"/>
    <property type="match status" value="1"/>
</dbReference>
<comment type="caution">
    <text evidence="3">The sequence shown here is derived from an EMBL/GenBank/DDBJ whole genome shotgun (WGS) entry which is preliminary data.</text>
</comment>
<keyword evidence="4" id="KW-1185">Reference proteome</keyword>
<protein>
    <submittedName>
        <fullName evidence="3">T9SS type A sorting domain-containing protein</fullName>
    </submittedName>
</protein>
<keyword evidence="1" id="KW-0732">Signal</keyword>
<evidence type="ECO:0000259" key="2">
    <source>
        <dbReference type="Pfam" id="PF18962"/>
    </source>
</evidence>
<name>A0ABV5H0H0_9FLAO</name>
<sequence length="341" mass="37055">MILFSGLNQPNRLIIDNNILYVKGGATPGGIVQIDLSSSLPSASVLFNSLPVGIDSIGIGNIIKEGNTFYISYVNDNTGESTLASFNVSTPTILNNIVSSLGYVSAIDVYNGELYFTNEDLSGGGTSLKKIDISISNPPVFTVLTGLTNPQDMEFKGSTLYIGDRDANTIYSVDVLLVSPTLTSFVSGVNVRGVYVYNDFLYFSDGGTIKKTEFSNSTNITTEAMDTGSSTDFLRDVVISGNKLYMPQENFGKIVSKEDLTLSVTNETDQLIDLSFHNNDNNIFITGLTDLNSEIKIYSLTGSQLVVKEVDSDDSSIDISYLSKGIYLLNMDNKKTFKFVK</sequence>
<dbReference type="NCBIfam" id="TIGR04183">
    <property type="entry name" value="Por_Secre_tail"/>
    <property type="match status" value="1"/>
</dbReference>
<dbReference type="RefSeq" id="WP_290274272.1">
    <property type="nucleotide sequence ID" value="NZ_JAUFQP010000015.1"/>
</dbReference>
<dbReference type="InterPro" id="IPR026444">
    <property type="entry name" value="Secre_tail"/>
</dbReference>
<proteinExistence type="predicted"/>
<organism evidence="3 4">
    <name type="scientific">Algibacter miyuki</name>
    <dbReference type="NCBI Taxonomy" id="1306933"/>
    <lineage>
        <taxon>Bacteria</taxon>
        <taxon>Pseudomonadati</taxon>
        <taxon>Bacteroidota</taxon>
        <taxon>Flavobacteriia</taxon>
        <taxon>Flavobacteriales</taxon>
        <taxon>Flavobacteriaceae</taxon>
        <taxon>Algibacter</taxon>
    </lineage>
</organism>
<feature type="domain" description="Secretion system C-terminal sorting" evidence="2">
    <location>
        <begin position="282"/>
        <end position="336"/>
    </location>
</feature>
<evidence type="ECO:0000256" key="1">
    <source>
        <dbReference type="ARBA" id="ARBA00022729"/>
    </source>
</evidence>
<reference evidence="3 4" key="1">
    <citation type="submission" date="2024-09" db="EMBL/GenBank/DDBJ databases">
        <authorList>
            <person name="Sun Q."/>
            <person name="Mori K."/>
        </authorList>
    </citation>
    <scope>NUCLEOTIDE SEQUENCE [LARGE SCALE GENOMIC DNA]</scope>
    <source>
        <strain evidence="3 4">CECT 8300</strain>
    </source>
</reference>
<dbReference type="Proteomes" id="UP001589590">
    <property type="component" value="Unassembled WGS sequence"/>
</dbReference>
<accession>A0ABV5H0H0</accession>
<evidence type="ECO:0000313" key="3">
    <source>
        <dbReference type="EMBL" id="MFB9105387.1"/>
    </source>
</evidence>
<dbReference type="Pfam" id="PF18962">
    <property type="entry name" value="Por_Secre_tail"/>
    <property type="match status" value="1"/>
</dbReference>
<evidence type="ECO:0000313" key="4">
    <source>
        <dbReference type="Proteomes" id="UP001589590"/>
    </source>
</evidence>
<dbReference type="EMBL" id="JBHMFA010000006">
    <property type="protein sequence ID" value="MFB9105387.1"/>
    <property type="molecule type" value="Genomic_DNA"/>
</dbReference>
<gene>
    <name evidence="3" type="ORF">ACFFU1_10770</name>
</gene>